<dbReference type="EMBL" id="CP126211">
    <property type="protein sequence ID" value="WIA12852.1"/>
    <property type="molecule type" value="Genomic_DNA"/>
</dbReference>
<evidence type="ECO:0000313" key="3">
    <source>
        <dbReference type="Proteomes" id="UP001244341"/>
    </source>
</evidence>
<proteinExistence type="predicted"/>
<name>A0ABY8TV07_TETOB</name>
<feature type="region of interest" description="Disordered" evidence="1">
    <location>
        <begin position="174"/>
        <end position="203"/>
    </location>
</feature>
<feature type="compositionally biased region" description="Low complexity" evidence="1">
    <location>
        <begin position="18"/>
        <end position="36"/>
    </location>
</feature>
<evidence type="ECO:0000313" key="2">
    <source>
        <dbReference type="EMBL" id="WIA12852.1"/>
    </source>
</evidence>
<organism evidence="2 3">
    <name type="scientific">Tetradesmus obliquus</name>
    <name type="common">Green alga</name>
    <name type="synonym">Acutodesmus obliquus</name>
    <dbReference type="NCBI Taxonomy" id="3088"/>
    <lineage>
        <taxon>Eukaryota</taxon>
        <taxon>Viridiplantae</taxon>
        <taxon>Chlorophyta</taxon>
        <taxon>core chlorophytes</taxon>
        <taxon>Chlorophyceae</taxon>
        <taxon>CS clade</taxon>
        <taxon>Sphaeropleales</taxon>
        <taxon>Scenedesmaceae</taxon>
        <taxon>Tetradesmus</taxon>
    </lineage>
</organism>
<reference evidence="2 3" key="1">
    <citation type="submission" date="2023-05" db="EMBL/GenBank/DDBJ databases">
        <title>A 100% complete, gapless, phased diploid assembly of the Scenedesmus obliquus UTEX 3031 genome.</title>
        <authorList>
            <person name="Biondi T.C."/>
            <person name="Hanschen E.R."/>
            <person name="Kwon T."/>
            <person name="Eng W."/>
            <person name="Kruse C.P.S."/>
            <person name="Koehler S.I."/>
            <person name="Kunde Y."/>
            <person name="Gleasner C.D."/>
            <person name="You Mak K.T."/>
            <person name="Polle J."/>
            <person name="Hovde B.T."/>
            <person name="Starkenburg S.R."/>
        </authorList>
    </citation>
    <scope>NUCLEOTIDE SEQUENCE [LARGE SCALE GENOMIC DNA]</scope>
    <source>
        <strain evidence="2 3">DOE0152z</strain>
    </source>
</reference>
<feature type="region of interest" description="Disordered" evidence="1">
    <location>
        <begin position="18"/>
        <end position="45"/>
    </location>
</feature>
<accession>A0ABY8TV07</accession>
<feature type="compositionally biased region" description="Low complexity" evidence="1">
    <location>
        <begin position="191"/>
        <end position="203"/>
    </location>
</feature>
<gene>
    <name evidence="2" type="ORF">OEZ85_006478</name>
</gene>
<dbReference type="Proteomes" id="UP001244341">
    <property type="component" value="Chromosome 4b"/>
</dbReference>
<keyword evidence="3" id="KW-1185">Reference proteome</keyword>
<sequence>MQSHGALLGPGPGFHSFADPAAAAAPESESSADGSGLVSGAAGERAVRATQPGAAAGLRPPAAAADFRRSFHLLAGLAQGLWPTDARSVDSTAGSAAIGAVSHGAAAVSWARGGSGAAGLRCSTGSLGPELELAHQLAASVEHLAASLDITGPQALQLTQELLLNQLLAQPDSQRHARTTSAAGTVGQHSGRAASCNQQQQQRGAGPQAAAGAAVAAGGDCGTLLWLTQAGAAVLPAFAVMQLGVFPSCIF</sequence>
<protein>
    <submittedName>
        <fullName evidence="2">Uncharacterized protein</fullName>
    </submittedName>
</protein>
<evidence type="ECO:0000256" key="1">
    <source>
        <dbReference type="SAM" id="MobiDB-lite"/>
    </source>
</evidence>